<dbReference type="Proteomes" id="UP000856143">
    <property type="component" value="Unassembled WGS sequence"/>
</dbReference>
<evidence type="ECO:0000313" key="1">
    <source>
        <dbReference type="EMBL" id="HAT1684269.1"/>
    </source>
</evidence>
<dbReference type="EMBL" id="DACSEO010000090">
    <property type="protein sequence ID" value="HAT1684269.1"/>
    <property type="molecule type" value="Genomic_DNA"/>
</dbReference>
<accession>A0AAN5LD45</accession>
<reference evidence="1" key="1">
    <citation type="journal article" date="2018" name="Genome Biol.">
        <title>SKESA: strategic k-mer extension for scrupulous assemblies.</title>
        <authorList>
            <person name="Souvorov A."/>
            <person name="Agarwala R."/>
            <person name="Lipman D.J."/>
        </authorList>
    </citation>
    <scope>NUCLEOTIDE SEQUENCE</scope>
    <source>
        <strain evidence="1">R404</strain>
    </source>
</reference>
<gene>
    <name evidence="1" type="ORF">I8Y21_005047</name>
</gene>
<proteinExistence type="predicted"/>
<sequence length="139" mass="15476">MTELTRERVKQYANGDWPDNFHDGIKQMAHMLLTVMQQKPVAWTDAEELRDLERDGYAAMLSVKNKDPNTDPHRQIFLYTTPQPVPDLPDVIDAIVDEVLASDTIASTAALRAVFHLKTGKMRLDSAAAASCHKEVSGA</sequence>
<reference evidence="1" key="2">
    <citation type="submission" date="2020-11" db="EMBL/GenBank/DDBJ databases">
        <authorList>
            <consortium name="NCBI Pathogen Detection Project"/>
        </authorList>
    </citation>
    <scope>NUCLEOTIDE SEQUENCE</scope>
    <source>
        <strain evidence="1">R404</strain>
    </source>
</reference>
<dbReference type="AlphaFoldDB" id="A0AAN5LD45"/>
<evidence type="ECO:0000313" key="2">
    <source>
        <dbReference type="Proteomes" id="UP000856143"/>
    </source>
</evidence>
<name>A0AAN5LD45_KLEOX</name>
<protein>
    <submittedName>
        <fullName evidence="1">Uncharacterized protein</fullName>
    </submittedName>
</protein>
<organism evidence="1 2">
    <name type="scientific">Klebsiella oxytoca</name>
    <dbReference type="NCBI Taxonomy" id="571"/>
    <lineage>
        <taxon>Bacteria</taxon>
        <taxon>Pseudomonadati</taxon>
        <taxon>Pseudomonadota</taxon>
        <taxon>Gammaproteobacteria</taxon>
        <taxon>Enterobacterales</taxon>
        <taxon>Enterobacteriaceae</taxon>
        <taxon>Klebsiella/Raoultella group</taxon>
        <taxon>Klebsiella</taxon>
    </lineage>
</organism>
<comment type="caution">
    <text evidence="1">The sequence shown here is derived from an EMBL/GenBank/DDBJ whole genome shotgun (WGS) entry which is preliminary data.</text>
</comment>